<gene>
    <name evidence="2" type="ORF">BO86DRAFT_195649</name>
</gene>
<dbReference type="RefSeq" id="XP_025524095.1">
    <property type="nucleotide sequence ID" value="XM_025666709.1"/>
</dbReference>
<dbReference type="EMBL" id="KZ824830">
    <property type="protein sequence ID" value="RAH78201.1"/>
    <property type="molecule type" value="Genomic_DNA"/>
</dbReference>
<accession>A0A8T8WQZ2</accession>
<evidence type="ECO:0000313" key="3">
    <source>
        <dbReference type="Proteomes" id="UP000249497"/>
    </source>
</evidence>
<evidence type="ECO:0000256" key="1">
    <source>
        <dbReference type="SAM" id="Phobius"/>
    </source>
</evidence>
<feature type="transmembrane region" description="Helical" evidence="1">
    <location>
        <begin position="77"/>
        <end position="95"/>
    </location>
</feature>
<organism evidence="2 3">
    <name type="scientific">Aspergillus japonicus CBS 114.51</name>
    <dbReference type="NCBI Taxonomy" id="1448312"/>
    <lineage>
        <taxon>Eukaryota</taxon>
        <taxon>Fungi</taxon>
        <taxon>Dikarya</taxon>
        <taxon>Ascomycota</taxon>
        <taxon>Pezizomycotina</taxon>
        <taxon>Eurotiomycetes</taxon>
        <taxon>Eurotiomycetidae</taxon>
        <taxon>Eurotiales</taxon>
        <taxon>Aspergillaceae</taxon>
        <taxon>Aspergillus</taxon>
        <taxon>Aspergillus subgen. Circumdati</taxon>
    </lineage>
</organism>
<proteinExistence type="predicted"/>
<keyword evidence="3" id="KW-1185">Reference proteome</keyword>
<dbReference type="Proteomes" id="UP000249497">
    <property type="component" value="Unassembled WGS sequence"/>
</dbReference>
<feature type="transmembrane region" description="Helical" evidence="1">
    <location>
        <begin position="50"/>
        <end position="70"/>
    </location>
</feature>
<keyword evidence="1" id="KW-1133">Transmembrane helix</keyword>
<name>A0A8T8WQZ2_ASPJA</name>
<sequence>MLCLPPPSFPSLLLAPALFVCDLIQVQQVKSVRHMFSLLLCPPEISAPLMIRRFPDVFVCFSGIITLLCGLMWRFRCFRASLAFLLFFFLAIGWMDG</sequence>
<protein>
    <submittedName>
        <fullName evidence="2">Uncharacterized protein</fullName>
    </submittedName>
</protein>
<keyword evidence="1" id="KW-0472">Membrane</keyword>
<evidence type="ECO:0000313" key="2">
    <source>
        <dbReference type="EMBL" id="RAH78201.1"/>
    </source>
</evidence>
<dbReference type="AlphaFoldDB" id="A0A8T8WQZ2"/>
<dbReference type="GeneID" id="37170401"/>
<reference evidence="2 3" key="1">
    <citation type="submission" date="2018-02" db="EMBL/GenBank/DDBJ databases">
        <title>The genomes of Aspergillus section Nigri reveals drivers in fungal speciation.</title>
        <authorList>
            <consortium name="DOE Joint Genome Institute"/>
            <person name="Vesth T.C."/>
            <person name="Nybo J."/>
            <person name="Theobald S."/>
            <person name="Brandl J."/>
            <person name="Frisvad J.C."/>
            <person name="Nielsen K.F."/>
            <person name="Lyhne E.K."/>
            <person name="Kogle M.E."/>
            <person name="Kuo A."/>
            <person name="Riley R."/>
            <person name="Clum A."/>
            <person name="Nolan M."/>
            <person name="Lipzen A."/>
            <person name="Salamov A."/>
            <person name="Henrissat B."/>
            <person name="Wiebenga A."/>
            <person name="De vries R.P."/>
            <person name="Grigoriev I.V."/>
            <person name="Mortensen U.H."/>
            <person name="Andersen M.R."/>
            <person name="Baker S.E."/>
        </authorList>
    </citation>
    <scope>NUCLEOTIDE SEQUENCE [LARGE SCALE GENOMIC DNA]</scope>
    <source>
        <strain evidence="2 3">CBS 114.51</strain>
    </source>
</reference>
<keyword evidence="1" id="KW-0812">Transmembrane</keyword>